<dbReference type="Pfam" id="PF01061">
    <property type="entry name" value="ABC2_membrane"/>
    <property type="match status" value="1"/>
</dbReference>
<evidence type="ECO:0000256" key="4">
    <source>
        <dbReference type="ARBA" id="ARBA00023136"/>
    </source>
</evidence>
<feature type="transmembrane region" description="Helical" evidence="5">
    <location>
        <begin position="143"/>
        <end position="166"/>
    </location>
</feature>
<evidence type="ECO:0000259" key="6">
    <source>
        <dbReference type="Pfam" id="PF01061"/>
    </source>
</evidence>
<evidence type="ECO:0000256" key="2">
    <source>
        <dbReference type="ARBA" id="ARBA00022692"/>
    </source>
</evidence>
<dbReference type="GeneID" id="88361059"/>
<feature type="transmembrane region" description="Helical" evidence="5">
    <location>
        <begin position="32"/>
        <end position="54"/>
    </location>
</feature>
<keyword evidence="2 5" id="KW-0812">Transmembrane</keyword>
<dbReference type="Proteomes" id="UP000221961">
    <property type="component" value="Chromosome"/>
</dbReference>
<dbReference type="EMBL" id="CP023778">
    <property type="protein sequence ID" value="ATL69381.1"/>
    <property type="molecule type" value="Genomic_DNA"/>
</dbReference>
<evidence type="ECO:0000256" key="5">
    <source>
        <dbReference type="SAM" id="Phobius"/>
    </source>
</evidence>
<dbReference type="PANTHER" id="PTHR43229:SF2">
    <property type="entry name" value="NODULATION PROTEIN J"/>
    <property type="match status" value="1"/>
</dbReference>
<evidence type="ECO:0000256" key="3">
    <source>
        <dbReference type="ARBA" id="ARBA00022989"/>
    </source>
</evidence>
<gene>
    <name evidence="7" type="ORF">CRH09_27560</name>
</gene>
<feature type="transmembrane region" description="Helical" evidence="5">
    <location>
        <begin position="110"/>
        <end position="131"/>
    </location>
</feature>
<dbReference type="InterPro" id="IPR051784">
    <property type="entry name" value="Nod_factor_ABC_transporter"/>
</dbReference>
<comment type="subcellular location">
    <subcellularLocation>
        <location evidence="1">Membrane</location>
        <topology evidence="1">Multi-pass membrane protein</topology>
    </subcellularLocation>
</comment>
<keyword evidence="4 5" id="KW-0472">Membrane</keyword>
<evidence type="ECO:0000313" key="7">
    <source>
        <dbReference type="EMBL" id="ATL69381.1"/>
    </source>
</evidence>
<sequence length="267" mass="28561">MFMQLIFLRIIKYSAANAFADMRAVYTWKTWVFGWLGRMLAQVAYFVVLGHAIGGSAGARYLVIGNALMTSVIESLSVIASSAWERQAGTLALIAASPARPTWVFVGRSLQWPISGIATSLVALFTLGPIFGAHWAVGQVAPVVCIVVLTAVTTYFWGLFLAALILNTSGLRNVVSNVAYLTMMAVCGVQVPVDYWPQWVGIAADAIPLTHLVAALRALADGDGATHIVALALRGLAVGFCWLIAADWAFRRLLSRGKAAGTIDFAS</sequence>
<feature type="transmembrane region" description="Helical" evidence="5">
    <location>
        <begin position="226"/>
        <end position="250"/>
    </location>
</feature>
<evidence type="ECO:0000256" key="1">
    <source>
        <dbReference type="ARBA" id="ARBA00004141"/>
    </source>
</evidence>
<dbReference type="PANTHER" id="PTHR43229">
    <property type="entry name" value="NODULATION PROTEIN J"/>
    <property type="match status" value="1"/>
</dbReference>
<protein>
    <recommendedName>
        <fullName evidence="6">ABC-2 type transporter transmembrane domain-containing protein</fullName>
    </recommendedName>
</protein>
<name>A0A291RP44_9NOCA</name>
<proteinExistence type="predicted"/>
<dbReference type="GO" id="GO:0140359">
    <property type="term" value="F:ABC-type transporter activity"/>
    <property type="evidence" value="ECO:0007669"/>
    <property type="project" value="InterPro"/>
</dbReference>
<feature type="domain" description="ABC-2 type transporter transmembrane" evidence="6">
    <location>
        <begin position="27"/>
        <end position="218"/>
    </location>
</feature>
<dbReference type="AlphaFoldDB" id="A0A291RP44"/>
<dbReference type="RefSeq" id="WP_098696414.1">
    <property type="nucleotide sequence ID" value="NZ_CP023778.1"/>
</dbReference>
<evidence type="ECO:0000313" key="8">
    <source>
        <dbReference type="Proteomes" id="UP000221961"/>
    </source>
</evidence>
<organism evidence="7 8">
    <name type="scientific">Nocardia terpenica</name>
    <dbReference type="NCBI Taxonomy" id="455432"/>
    <lineage>
        <taxon>Bacteria</taxon>
        <taxon>Bacillati</taxon>
        <taxon>Actinomycetota</taxon>
        <taxon>Actinomycetes</taxon>
        <taxon>Mycobacteriales</taxon>
        <taxon>Nocardiaceae</taxon>
        <taxon>Nocardia</taxon>
    </lineage>
</organism>
<dbReference type="KEGG" id="ntp:CRH09_27560"/>
<reference evidence="7 8" key="1">
    <citation type="submission" date="2017-10" db="EMBL/GenBank/DDBJ databases">
        <title>Comparative genomics between pathogenic Norcardia.</title>
        <authorList>
            <person name="Zeng L."/>
        </authorList>
    </citation>
    <scope>NUCLEOTIDE SEQUENCE [LARGE SCALE GENOMIC DNA]</scope>
    <source>
        <strain evidence="7 8">NC_YFY_NT001</strain>
    </source>
</reference>
<accession>A0A291RP44</accession>
<dbReference type="GO" id="GO:0016020">
    <property type="term" value="C:membrane"/>
    <property type="evidence" value="ECO:0007669"/>
    <property type="project" value="UniProtKB-SubCell"/>
</dbReference>
<keyword evidence="3 5" id="KW-1133">Transmembrane helix</keyword>
<dbReference type="InterPro" id="IPR013525">
    <property type="entry name" value="ABC2_TM"/>
</dbReference>